<dbReference type="PRINTS" id="PR00998">
    <property type="entry name" value="CRBOXYPTASET"/>
</dbReference>
<gene>
    <name evidence="2" type="ORF">H8S20_14705</name>
</gene>
<dbReference type="EC" id="3.4.17.19" evidence="1"/>
<evidence type="ECO:0000256" key="1">
    <source>
        <dbReference type="PIRNR" id="PIRNR006615"/>
    </source>
</evidence>
<keyword evidence="1" id="KW-0479">Metal-binding</keyword>
<keyword evidence="1" id="KW-0482">Metalloprotease</keyword>
<dbReference type="PIRSF" id="PIRSF006615">
    <property type="entry name" value="Zn_crbxpep_Taq"/>
    <property type="match status" value="1"/>
</dbReference>
<organism evidence="2 3">
    <name type="scientific">Clostridium hominis</name>
    <dbReference type="NCBI Taxonomy" id="2763036"/>
    <lineage>
        <taxon>Bacteria</taxon>
        <taxon>Bacillati</taxon>
        <taxon>Bacillota</taxon>
        <taxon>Clostridia</taxon>
        <taxon>Eubacteriales</taxon>
        <taxon>Clostridiaceae</taxon>
        <taxon>Clostridium</taxon>
    </lineage>
</organism>
<comment type="function">
    <text evidence="1">Broad specificity carboxypetidase that releases amino acids sequentially from the C-terminus, including neutral, aromatic, polar and basic residues.</text>
</comment>
<comment type="caution">
    <text evidence="2">The sequence shown here is derived from an EMBL/GenBank/DDBJ whole genome shotgun (WGS) entry which is preliminary data.</text>
</comment>
<comment type="similarity">
    <text evidence="1">Belongs to the peptidase M32 family.</text>
</comment>
<dbReference type="PANTHER" id="PTHR34217:SF1">
    <property type="entry name" value="CARBOXYPEPTIDASE 1"/>
    <property type="match status" value="1"/>
</dbReference>
<dbReference type="CDD" id="cd06460">
    <property type="entry name" value="M32_Taq"/>
    <property type="match status" value="1"/>
</dbReference>
<keyword evidence="3" id="KW-1185">Reference proteome</keyword>
<dbReference type="InterPro" id="IPR001333">
    <property type="entry name" value="Peptidase_M32_Taq"/>
</dbReference>
<accession>A0ABR7DFB0</accession>
<keyword evidence="1" id="KW-0645">Protease</keyword>
<sequence>MDLEKKFEEVKGYIGQIEYLTHAIVLVDWDMRTNMPVKAGESRSKVLEYLSSQLFDMTTSTKVKTFIEELSPYKDNMSLVQRRTLEELEKNYNETMKIPADRYIASVGATSRAQIAWEKAKEENDYESFKPHLQKVIDFSREFIGYWGYEGDKYNTLLDKYERGLTVEKLDKVFGELRDGIVEILENIKKSEKIIDTNILKGNFDTSKQKDLSLCILQKMGFDLEAGRLDVSVHPFTTNMGNKDVRLTTNYHKDEFTSALFSTIHEGGHGIYEQNISDDLENTGLNSGASMAIHESQSRFYENIVGRSKDFTTYLLNLSRKYFEDFNKVSSEEFYEAMNKVEPSFIRTEADELTYSLHIIIRYELEKDLINGRISLDQLPSEWNKKYKEYLGVEPTSNTVGVLQDVHWSASLFGYFPSYALGNLYGAQIYNTLLKEKPEIMKEIGEGNLRNLHSWLKENVHKFGSLYTPAEIIERVTGEELNSKYFINYLKDKYYNIYNINK</sequence>
<dbReference type="Proteomes" id="UP000596929">
    <property type="component" value="Unassembled WGS sequence"/>
</dbReference>
<dbReference type="Gene3D" id="1.10.1370.30">
    <property type="match status" value="1"/>
</dbReference>
<evidence type="ECO:0000313" key="2">
    <source>
        <dbReference type="EMBL" id="MBC5630119.1"/>
    </source>
</evidence>
<dbReference type="SUPFAM" id="SSF55486">
    <property type="entry name" value="Metalloproteases ('zincins'), catalytic domain"/>
    <property type="match status" value="1"/>
</dbReference>
<keyword evidence="1" id="KW-0378">Hydrolase</keyword>
<dbReference type="PROSITE" id="PS52034">
    <property type="entry name" value="PEPTIDASE_M32"/>
    <property type="match status" value="1"/>
</dbReference>
<protein>
    <recommendedName>
        <fullName evidence="1">Metal-dependent carboxypeptidase</fullName>
        <ecNumber evidence="1">3.4.17.19</ecNumber>
    </recommendedName>
</protein>
<keyword evidence="1 2" id="KW-0121">Carboxypeptidase</keyword>
<dbReference type="PANTHER" id="PTHR34217">
    <property type="entry name" value="METAL-DEPENDENT CARBOXYPEPTIDASE"/>
    <property type="match status" value="1"/>
</dbReference>
<dbReference type="RefSeq" id="WP_186860570.1">
    <property type="nucleotide sequence ID" value="NZ_JACOOO010000034.1"/>
</dbReference>
<dbReference type="Pfam" id="PF02074">
    <property type="entry name" value="Peptidase_M32"/>
    <property type="match status" value="1"/>
</dbReference>
<name>A0ABR7DFB0_9CLOT</name>
<dbReference type="GO" id="GO:0004180">
    <property type="term" value="F:carboxypeptidase activity"/>
    <property type="evidence" value="ECO:0007669"/>
    <property type="project" value="UniProtKB-KW"/>
</dbReference>
<evidence type="ECO:0000313" key="3">
    <source>
        <dbReference type="Proteomes" id="UP000596929"/>
    </source>
</evidence>
<proteinExistence type="inferred from homology"/>
<dbReference type="EMBL" id="JACOOO010000034">
    <property type="protein sequence ID" value="MBC5630119.1"/>
    <property type="molecule type" value="Genomic_DNA"/>
</dbReference>
<comment type="catalytic activity">
    <reaction evidence="1">
        <text>Release of a C-terminal amino acid with broad specificity, except for -Pro.</text>
        <dbReference type="EC" id="3.4.17.19"/>
    </reaction>
</comment>
<reference evidence="2 3" key="1">
    <citation type="submission" date="2020-08" db="EMBL/GenBank/DDBJ databases">
        <title>Genome public.</title>
        <authorList>
            <person name="Liu C."/>
            <person name="Sun Q."/>
        </authorList>
    </citation>
    <scope>NUCLEOTIDE SEQUENCE [LARGE SCALE GENOMIC DNA]</scope>
    <source>
        <strain evidence="2 3">NSJ-6</strain>
    </source>
</reference>